<evidence type="ECO:0000259" key="4">
    <source>
        <dbReference type="PROSITE" id="PS51186"/>
    </source>
</evidence>
<sequence>MNPRVVLRRPELADQSEFIARALASRALHRPWVTAPSTPEQFKTYVGRMREPANHGFLVCEAGQGTIVGVVDLTNVVLGLCRSGYLGYYAFAGYERQGFMKAGLLQVVRHAFKSLKLHRLEANIQPGNIASIALVHSCGFAKEGYSPKYLKIGGRWRDHERWAILAP</sequence>
<organism evidence="5 6">
    <name type="scientific">Acidovorax lacteus</name>
    <dbReference type="NCBI Taxonomy" id="1924988"/>
    <lineage>
        <taxon>Bacteria</taxon>
        <taxon>Pseudomonadati</taxon>
        <taxon>Pseudomonadota</taxon>
        <taxon>Betaproteobacteria</taxon>
        <taxon>Burkholderiales</taxon>
        <taxon>Comamonadaceae</taxon>
        <taxon>Acidovorax</taxon>
    </lineage>
</organism>
<dbReference type="SUPFAM" id="SSF55729">
    <property type="entry name" value="Acyl-CoA N-acyltransferases (Nat)"/>
    <property type="match status" value="1"/>
</dbReference>
<dbReference type="PROSITE" id="PS51186">
    <property type="entry name" value="GNAT"/>
    <property type="match status" value="1"/>
</dbReference>
<dbReference type="EMBL" id="BAABEX010000031">
    <property type="protein sequence ID" value="GAA4430551.1"/>
    <property type="molecule type" value="Genomic_DNA"/>
</dbReference>
<dbReference type="InterPro" id="IPR051531">
    <property type="entry name" value="N-acetyltransferase"/>
</dbReference>
<evidence type="ECO:0000313" key="5">
    <source>
        <dbReference type="EMBL" id="GAA4430551.1"/>
    </source>
</evidence>
<name>A0ABP8LIV3_9BURK</name>
<proteinExistence type="inferred from homology"/>
<dbReference type="Gene3D" id="3.40.630.30">
    <property type="match status" value="1"/>
</dbReference>
<dbReference type="RefSeq" id="WP_345067684.1">
    <property type="nucleotide sequence ID" value="NZ_BAABEX010000031.1"/>
</dbReference>
<evidence type="ECO:0000313" key="6">
    <source>
        <dbReference type="Proteomes" id="UP001501788"/>
    </source>
</evidence>
<evidence type="ECO:0000256" key="1">
    <source>
        <dbReference type="ARBA" id="ARBA00022679"/>
    </source>
</evidence>
<dbReference type="InterPro" id="IPR016181">
    <property type="entry name" value="Acyl_CoA_acyltransferase"/>
</dbReference>
<protein>
    <submittedName>
        <fullName evidence="5">GNAT family protein</fullName>
    </submittedName>
</protein>
<evidence type="ECO:0000256" key="3">
    <source>
        <dbReference type="ARBA" id="ARBA00038502"/>
    </source>
</evidence>
<dbReference type="InterPro" id="IPR000182">
    <property type="entry name" value="GNAT_dom"/>
</dbReference>
<evidence type="ECO:0000256" key="2">
    <source>
        <dbReference type="ARBA" id="ARBA00023315"/>
    </source>
</evidence>
<gene>
    <name evidence="5" type="ORF">GCM10023090_32120</name>
</gene>
<dbReference type="Proteomes" id="UP001501788">
    <property type="component" value="Unassembled WGS sequence"/>
</dbReference>
<comment type="caution">
    <text evidence="5">The sequence shown here is derived from an EMBL/GenBank/DDBJ whole genome shotgun (WGS) entry which is preliminary data.</text>
</comment>
<comment type="similarity">
    <text evidence="3">Belongs to the acetyltransferase family. RimJ subfamily.</text>
</comment>
<dbReference type="PANTHER" id="PTHR43792">
    <property type="entry name" value="GNAT FAMILY, PUTATIVE (AFU_ORTHOLOGUE AFUA_3G00765)-RELATED-RELATED"/>
    <property type="match status" value="1"/>
</dbReference>
<keyword evidence="2" id="KW-0012">Acyltransferase</keyword>
<dbReference type="PANTHER" id="PTHR43792:SF8">
    <property type="entry name" value="[RIBOSOMAL PROTEIN US5]-ALANINE N-ACETYLTRANSFERASE"/>
    <property type="match status" value="1"/>
</dbReference>
<reference evidence="6" key="1">
    <citation type="journal article" date="2019" name="Int. J. Syst. Evol. Microbiol.">
        <title>The Global Catalogue of Microorganisms (GCM) 10K type strain sequencing project: providing services to taxonomists for standard genome sequencing and annotation.</title>
        <authorList>
            <consortium name="The Broad Institute Genomics Platform"/>
            <consortium name="The Broad Institute Genome Sequencing Center for Infectious Disease"/>
            <person name="Wu L."/>
            <person name="Ma J."/>
        </authorList>
    </citation>
    <scope>NUCLEOTIDE SEQUENCE [LARGE SCALE GENOMIC DNA]</scope>
    <source>
        <strain evidence="6">JCM 31890</strain>
    </source>
</reference>
<accession>A0ABP8LIV3</accession>
<feature type="domain" description="N-acetyltransferase" evidence="4">
    <location>
        <begin position="16"/>
        <end position="167"/>
    </location>
</feature>
<dbReference type="Pfam" id="PF13302">
    <property type="entry name" value="Acetyltransf_3"/>
    <property type="match status" value="1"/>
</dbReference>
<keyword evidence="6" id="KW-1185">Reference proteome</keyword>
<keyword evidence="1" id="KW-0808">Transferase</keyword>